<gene>
    <name evidence="4" type="ORF">PGQ11_015113</name>
</gene>
<evidence type="ECO:0000313" key="4">
    <source>
        <dbReference type="EMBL" id="KAK8848633.1"/>
    </source>
</evidence>
<feature type="compositionally biased region" description="Polar residues" evidence="2">
    <location>
        <begin position="342"/>
        <end position="352"/>
    </location>
</feature>
<dbReference type="EMBL" id="JAPCWZ010000010">
    <property type="protein sequence ID" value="KAK8848633.1"/>
    <property type="molecule type" value="Genomic_DNA"/>
</dbReference>
<dbReference type="Proteomes" id="UP001390339">
    <property type="component" value="Unassembled WGS sequence"/>
</dbReference>
<organism evidence="4 5">
    <name type="scientific">Apiospora arundinis</name>
    <dbReference type="NCBI Taxonomy" id="335852"/>
    <lineage>
        <taxon>Eukaryota</taxon>
        <taxon>Fungi</taxon>
        <taxon>Dikarya</taxon>
        <taxon>Ascomycota</taxon>
        <taxon>Pezizomycotina</taxon>
        <taxon>Sordariomycetes</taxon>
        <taxon>Xylariomycetidae</taxon>
        <taxon>Amphisphaeriales</taxon>
        <taxon>Apiosporaceae</taxon>
        <taxon>Apiospora</taxon>
    </lineage>
</organism>
<comment type="caution">
    <text evidence="4">The sequence shown here is derived from an EMBL/GenBank/DDBJ whole genome shotgun (WGS) entry which is preliminary data.</text>
</comment>
<dbReference type="Gene3D" id="3.60.60.10">
    <property type="entry name" value="Penicillin V Acylase, Chain A"/>
    <property type="match status" value="1"/>
</dbReference>
<dbReference type="EC" id="3.5.1.23" evidence="1"/>
<evidence type="ECO:0000259" key="3">
    <source>
        <dbReference type="Pfam" id="PF15508"/>
    </source>
</evidence>
<feature type="region of interest" description="Disordered" evidence="2">
    <location>
        <begin position="338"/>
        <end position="361"/>
    </location>
</feature>
<protein>
    <recommendedName>
        <fullName evidence="1">ceramidase</fullName>
        <ecNumber evidence="1">3.5.1.23</ecNumber>
    </recommendedName>
</protein>
<name>A0ABR2HKE5_9PEZI</name>
<accession>A0ABR2HKE5</accession>
<evidence type="ECO:0000313" key="5">
    <source>
        <dbReference type="Proteomes" id="UP001390339"/>
    </source>
</evidence>
<sequence>MARRTRDNSEIPVYTIDLAAPPKLRYLEVAKDFAPRIASLTPLFDLILEDAIPYVYLRTLARKAAKFCLTRLHDDDETQELRGISEVTGVDMYLLVALNTLLDCLLGCTSGAVPVASNPRTNPPGTRLMHFRTLDWEMPSLRDVLVELEFVNSSSPDPTKVFARSITYAGYVGVLTGVREGLSISMNFRPNRHCSARSLRWHQLMVLLGRRKCLSSILRSAIIPKSMPDSDSRNGKQVLARPVAHLVSAMMSPCYLTLCDGKEVTVIEKDLYSGRIRSSAEFLVQTNHDVIRQPVNDSGEKSAPDHQDLNRAMLKLEGWLEESTERYDSMIQKWGRHVRKVGQTSQPSTDQDATAGDGGPVAQPVAEKAVARQALKRWMQSQHVMGECTHFAAIMDPYNGTIPWIKRGLFLSEPSP</sequence>
<keyword evidence="5" id="KW-1185">Reference proteome</keyword>
<dbReference type="Pfam" id="PF15508">
    <property type="entry name" value="NAAA-beta"/>
    <property type="match status" value="1"/>
</dbReference>
<feature type="domain" description="Acid ceramidase N-terminal" evidence="3">
    <location>
        <begin position="10"/>
        <end position="67"/>
    </location>
</feature>
<dbReference type="PANTHER" id="PTHR28583:SF1">
    <property type="entry name" value="ACID CERAMIDASE"/>
    <property type="match status" value="1"/>
</dbReference>
<evidence type="ECO:0000256" key="2">
    <source>
        <dbReference type="SAM" id="MobiDB-lite"/>
    </source>
</evidence>
<proteinExistence type="predicted"/>
<evidence type="ECO:0000256" key="1">
    <source>
        <dbReference type="ARBA" id="ARBA00011891"/>
    </source>
</evidence>
<dbReference type="InterPro" id="IPR029130">
    <property type="entry name" value="Acid_ceramidase_N"/>
</dbReference>
<reference evidence="4 5" key="1">
    <citation type="journal article" date="2024" name="IMA Fungus">
        <title>Apiospora arundinis, a panoply of carbohydrate-active enzymes and secondary metabolites.</title>
        <authorList>
            <person name="Sorensen T."/>
            <person name="Petersen C."/>
            <person name="Muurmann A.T."/>
            <person name="Christiansen J.V."/>
            <person name="Brundto M.L."/>
            <person name="Overgaard C.K."/>
            <person name="Boysen A.T."/>
            <person name="Wollenberg R.D."/>
            <person name="Larsen T.O."/>
            <person name="Sorensen J.L."/>
            <person name="Nielsen K.L."/>
            <person name="Sondergaard T.E."/>
        </authorList>
    </citation>
    <scope>NUCLEOTIDE SEQUENCE [LARGE SCALE GENOMIC DNA]</scope>
    <source>
        <strain evidence="4 5">AAU 773</strain>
    </source>
</reference>
<dbReference type="PANTHER" id="PTHR28583">
    <property type="entry name" value="ACID AMIDASE"/>
    <property type="match status" value="1"/>
</dbReference>